<dbReference type="OrthoDB" id="285993at2"/>
<dbReference type="NCBIfam" id="TIGR02436">
    <property type="entry name" value="four helix bundle protein"/>
    <property type="match status" value="1"/>
</dbReference>
<dbReference type="Gene3D" id="1.20.1440.60">
    <property type="entry name" value="23S rRNA-intervening sequence"/>
    <property type="match status" value="1"/>
</dbReference>
<dbReference type="AlphaFoldDB" id="A0A4S3LX84"/>
<comment type="caution">
    <text evidence="1">The sequence shown here is derived from an EMBL/GenBank/DDBJ whole genome shotgun (WGS) entry which is preliminary data.</text>
</comment>
<dbReference type="PIRSF" id="PIRSF035652">
    <property type="entry name" value="CHP02436"/>
    <property type="match status" value="1"/>
</dbReference>
<accession>A0A4S3LX84</accession>
<dbReference type="PANTHER" id="PTHR38471">
    <property type="entry name" value="FOUR HELIX BUNDLE PROTEIN"/>
    <property type="match status" value="1"/>
</dbReference>
<protein>
    <submittedName>
        <fullName evidence="1">Four helix bundle protein</fullName>
    </submittedName>
</protein>
<reference evidence="1 2" key="1">
    <citation type="submission" date="2019-04" db="EMBL/GenBank/DDBJ databases">
        <title>Draft genome sequence of Robertkochia marina CC-AMO-30D.</title>
        <authorList>
            <person name="Hameed A."/>
            <person name="Lin S.-Y."/>
            <person name="Shahina M."/>
            <person name="Lai W.-A."/>
            <person name="Young C.-C."/>
        </authorList>
    </citation>
    <scope>NUCLEOTIDE SEQUENCE [LARGE SCALE GENOMIC DNA]</scope>
    <source>
        <strain evidence="1 2">CC-AMO-30D</strain>
    </source>
</reference>
<organism evidence="1 2">
    <name type="scientific">Robertkochia marina</name>
    <dbReference type="NCBI Taxonomy" id="1227945"/>
    <lineage>
        <taxon>Bacteria</taxon>
        <taxon>Pseudomonadati</taxon>
        <taxon>Bacteroidota</taxon>
        <taxon>Flavobacteriia</taxon>
        <taxon>Flavobacteriales</taxon>
        <taxon>Flavobacteriaceae</taxon>
        <taxon>Robertkochia</taxon>
    </lineage>
</organism>
<evidence type="ECO:0000313" key="1">
    <source>
        <dbReference type="EMBL" id="THD65672.1"/>
    </source>
</evidence>
<name>A0A4S3LX84_9FLAO</name>
<proteinExistence type="predicted"/>
<dbReference type="SUPFAM" id="SSF158446">
    <property type="entry name" value="IVS-encoded protein-like"/>
    <property type="match status" value="1"/>
</dbReference>
<evidence type="ECO:0000313" key="2">
    <source>
        <dbReference type="Proteomes" id="UP000305939"/>
    </source>
</evidence>
<dbReference type="PANTHER" id="PTHR38471:SF2">
    <property type="entry name" value="FOUR HELIX BUNDLE PROTEIN"/>
    <property type="match status" value="1"/>
</dbReference>
<gene>
    <name evidence="1" type="ORF">E7Z59_13850</name>
</gene>
<dbReference type="EMBL" id="SSMC01000004">
    <property type="protein sequence ID" value="THD65672.1"/>
    <property type="molecule type" value="Genomic_DNA"/>
</dbReference>
<dbReference type="Proteomes" id="UP000305939">
    <property type="component" value="Unassembled WGS sequence"/>
</dbReference>
<dbReference type="InterPro" id="IPR036583">
    <property type="entry name" value="23S_rRNA_IVS_sf"/>
</dbReference>
<dbReference type="RefSeq" id="WP_136336956.1">
    <property type="nucleotide sequence ID" value="NZ_QXMP01000002.1"/>
</dbReference>
<dbReference type="Pfam" id="PF05635">
    <property type="entry name" value="23S_rRNA_IVP"/>
    <property type="match status" value="1"/>
</dbReference>
<sequence>MNLIKEKSNAFALEIVNCYKILTLEKKEYVMSKQMLKSGTAIGALYREAEHAESKADFIHKMSIAQKEANETLYWLDLLNISGFLDNDQYETLKNENISLRKIISSIILTTKSRR</sequence>
<dbReference type="InterPro" id="IPR012657">
    <property type="entry name" value="23S_rRNA-intervening_sequence"/>
</dbReference>
<keyword evidence="2" id="KW-1185">Reference proteome</keyword>